<dbReference type="AlphaFoldDB" id="A0ABD1DET4"/>
<evidence type="ECO:0000256" key="6">
    <source>
        <dbReference type="ARBA" id="ARBA00023180"/>
    </source>
</evidence>
<keyword evidence="9" id="KW-1185">Reference proteome</keyword>
<evidence type="ECO:0000256" key="2">
    <source>
        <dbReference type="ARBA" id="ARBA00022525"/>
    </source>
</evidence>
<dbReference type="GO" id="GO:0005576">
    <property type="term" value="C:extracellular region"/>
    <property type="evidence" value="ECO:0007669"/>
    <property type="project" value="UniProtKB-SubCell"/>
</dbReference>
<feature type="domain" description="Fibrinogen C-terminal" evidence="7">
    <location>
        <begin position="1"/>
        <end position="49"/>
    </location>
</feature>
<reference evidence="8 9" key="1">
    <citation type="submission" date="2024-05" db="EMBL/GenBank/DDBJ databases">
        <title>Culex pipiens pipiens assembly and annotation.</title>
        <authorList>
            <person name="Alout H."/>
            <person name="Durand T."/>
        </authorList>
    </citation>
    <scope>NUCLEOTIDE SEQUENCE [LARGE SCALE GENOMIC DNA]</scope>
    <source>
        <strain evidence="8">HA-2024</strain>
        <tissue evidence="8">Whole body</tissue>
    </source>
</reference>
<dbReference type="InterPro" id="IPR036056">
    <property type="entry name" value="Fibrinogen-like_C"/>
</dbReference>
<dbReference type="Gene3D" id="4.10.530.10">
    <property type="entry name" value="Gamma-fibrinogen Carboxyl Terminal Fragment, domain 2"/>
    <property type="match status" value="1"/>
</dbReference>
<dbReference type="PROSITE" id="PS00514">
    <property type="entry name" value="FIBRINOGEN_C_1"/>
    <property type="match status" value="1"/>
</dbReference>
<organism evidence="8 9">
    <name type="scientific">Culex pipiens pipiens</name>
    <name type="common">Northern house mosquito</name>
    <dbReference type="NCBI Taxonomy" id="38569"/>
    <lineage>
        <taxon>Eukaryota</taxon>
        <taxon>Metazoa</taxon>
        <taxon>Ecdysozoa</taxon>
        <taxon>Arthropoda</taxon>
        <taxon>Hexapoda</taxon>
        <taxon>Insecta</taxon>
        <taxon>Pterygota</taxon>
        <taxon>Neoptera</taxon>
        <taxon>Endopterygota</taxon>
        <taxon>Diptera</taxon>
        <taxon>Nematocera</taxon>
        <taxon>Culicoidea</taxon>
        <taxon>Culicidae</taxon>
        <taxon>Culicinae</taxon>
        <taxon>Culicini</taxon>
        <taxon>Culex</taxon>
        <taxon>Culex</taxon>
    </lineage>
</organism>
<evidence type="ECO:0000256" key="3">
    <source>
        <dbReference type="ARBA" id="ARBA00022729"/>
    </source>
</evidence>
<dbReference type="Proteomes" id="UP001562425">
    <property type="component" value="Unassembled WGS sequence"/>
</dbReference>
<dbReference type="Gene3D" id="3.90.215.10">
    <property type="entry name" value="Gamma Fibrinogen, chain A, domain 1"/>
    <property type="match status" value="2"/>
</dbReference>
<dbReference type="InterPro" id="IPR037579">
    <property type="entry name" value="FIB_ANG-like"/>
</dbReference>
<keyword evidence="2" id="KW-0964">Secreted</keyword>
<dbReference type="PANTHER" id="PTHR47221:SF6">
    <property type="entry name" value="FIBRINOGEN ALPHA CHAIN"/>
    <property type="match status" value="1"/>
</dbReference>
<comment type="caution">
    <text evidence="8">The sequence shown here is derived from an EMBL/GenBank/DDBJ whole genome shotgun (WGS) entry which is preliminary data.</text>
</comment>
<protein>
    <recommendedName>
        <fullName evidence="7">Fibrinogen C-terminal domain-containing protein</fullName>
    </recommendedName>
</protein>
<dbReference type="PROSITE" id="PS51406">
    <property type="entry name" value="FIBRINOGEN_C_2"/>
    <property type="match status" value="3"/>
</dbReference>
<feature type="domain" description="Fibrinogen C-terminal" evidence="7">
    <location>
        <begin position="65"/>
        <end position="158"/>
    </location>
</feature>
<dbReference type="InterPro" id="IPR020837">
    <property type="entry name" value="Fibrinogen_CS"/>
</dbReference>
<gene>
    <name evidence="8" type="ORF">pipiens_000223</name>
</gene>
<keyword evidence="3" id="KW-0732">Signal</keyword>
<evidence type="ECO:0000313" key="9">
    <source>
        <dbReference type="Proteomes" id="UP001562425"/>
    </source>
</evidence>
<evidence type="ECO:0000256" key="4">
    <source>
        <dbReference type="ARBA" id="ARBA00023054"/>
    </source>
</evidence>
<evidence type="ECO:0000256" key="1">
    <source>
        <dbReference type="ARBA" id="ARBA00004613"/>
    </source>
</evidence>
<keyword evidence="6" id="KW-0325">Glycoprotein</keyword>
<proteinExistence type="predicted"/>
<sequence length="310" mass="35644">MTSHHLGMKFSTFDNDNDLWSENCAVARYGAWWYSACAASNLNGRYTKGIDLTGIASNPNTTVQAISSNLPRTCSLSTNRHSGIQLIHPQPGFREPFEVFCDQEYENGGWIVIQNRYEGSVHFYRDWDEYERGFGNLGGEFWLGLSKIHELTYSRKYELHVVLEDWDGIQAIARYSEFLLAGPKEKYLLRNLGTEPFGVFCDQEYEGGGWIVIQNRFNGSVHFYRDWNDYERGFGNLNGEFWLGLSKIHELTYSRRYELLVLLEDWEGVQAVARYSDFLVAGPKEKYMLRSLGNFSGSAGDSLMEYHLAT</sequence>
<accession>A0ABD1DET4</accession>
<evidence type="ECO:0000259" key="7">
    <source>
        <dbReference type="PROSITE" id="PS51406"/>
    </source>
</evidence>
<keyword evidence="5" id="KW-1015">Disulfide bond</keyword>
<name>A0ABD1DET4_CULPP</name>
<evidence type="ECO:0000256" key="5">
    <source>
        <dbReference type="ARBA" id="ARBA00023157"/>
    </source>
</evidence>
<dbReference type="SUPFAM" id="SSF56496">
    <property type="entry name" value="Fibrinogen C-terminal domain-like"/>
    <property type="match status" value="3"/>
</dbReference>
<feature type="domain" description="Fibrinogen C-terminal" evidence="7">
    <location>
        <begin position="159"/>
        <end position="310"/>
    </location>
</feature>
<evidence type="ECO:0000313" key="8">
    <source>
        <dbReference type="EMBL" id="KAL1398202.1"/>
    </source>
</evidence>
<dbReference type="InterPro" id="IPR014716">
    <property type="entry name" value="Fibrinogen_a/b/g_C_1"/>
</dbReference>
<dbReference type="EMBL" id="JBEHCU010005979">
    <property type="protein sequence ID" value="KAL1398202.1"/>
    <property type="molecule type" value="Genomic_DNA"/>
</dbReference>
<dbReference type="PANTHER" id="PTHR47221">
    <property type="entry name" value="FIBRINOGEN ALPHA CHAIN"/>
    <property type="match status" value="1"/>
</dbReference>
<keyword evidence="4" id="KW-0175">Coiled coil</keyword>
<dbReference type="Pfam" id="PF00147">
    <property type="entry name" value="Fibrinogen_C"/>
    <property type="match status" value="3"/>
</dbReference>
<comment type="subcellular location">
    <subcellularLocation>
        <location evidence="1">Secreted</location>
    </subcellularLocation>
</comment>
<dbReference type="SMART" id="SM00186">
    <property type="entry name" value="FBG"/>
    <property type="match status" value="1"/>
</dbReference>
<dbReference type="InterPro" id="IPR002181">
    <property type="entry name" value="Fibrinogen_a/b/g_C_dom"/>
</dbReference>